<sequence length="536" mass="60474">MAEQCEKKMPEEQTVGEAEGFLVVSDVPEAEETACVEKDGDESLVVPEPEFMPVDVNSSPSDGHETQKTEDKASLSQEEGTRFADLSENEKKALQELKQLVQEALNRHEFGSSASVEGKMPVAKEEEKKATEEPGKVDPETEKDDSIPVQTIAKTLLEDDGAKTLEAIEETIVACVHSNPTEEKPQEKAEVGSKSPQEVFIWGVKLLEDERSDVILLKFLRARDFKVKDAFTMIKNTTKWRKEFGIDDLVEQDLGSELERVVFMHGHSREGHPVCYNVYGEFQNKQLYQKMFSDEEKRQKFLRWRIQFLEKSIRKLDFSPGGISTIVQVNDLKNSPGPNRWELRQATNQALQLLQDNYPEFVAKQVFINVPWWYLALSKMISPFLTQRTKSKFVVSSPSRSAETLFKYISAEQIPTQYGGLSKDGDFGSADSVTEIIIKPSAKHIVEFPVTQACDVSWEARVVGWEVGYGAEFVPSAEDGYTIIIQKMRRIGTSEEQVICSSYKVGEPGKLVLTINNVSSKKKKLLYRFKTKSSGN</sequence>
<keyword evidence="8" id="KW-0472">Membrane</keyword>
<dbReference type="CDD" id="cd00170">
    <property type="entry name" value="SEC14"/>
    <property type="match status" value="1"/>
</dbReference>
<dbReference type="SUPFAM" id="SSF46938">
    <property type="entry name" value="CRAL/TRIO N-terminal domain"/>
    <property type="match status" value="1"/>
</dbReference>
<evidence type="ECO:0000313" key="14">
    <source>
        <dbReference type="Proteomes" id="UP001289374"/>
    </source>
</evidence>
<evidence type="ECO:0000256" key="4">
    <source>
        <dbReference type="ARBA" id="ARBA00022448"/>
    </source>
</evidence>
<dbReference type="PANTHER" id="PTHR45932">
    <property type="entry name" value="PATELLIN-1"/>
    <property type="match status" value="1"/>
</dbReference>
<accession>A0AAE1WIA8</accession>
<dbReference type="GO" id="GO:0051301">
    <property type="term" value="P:cell division"/>
    <property type="evidence" value="ECO:0007669"/>
    <property type="project" value="UniProtKB-KW"/>
</dbReference>
<dbReference type="GO" id="GO:0016020">
    <property type="term" value="C:membrane"/>
    <property type="evidence" value="ECO:0007669"/>
    <property type="project" value="UniProtKB-SubCell"/>
</dbReference>
<evidence type="ECO:0000256" key="6">
    <source>
        <dbReference type="ARBA" id="ARBA00022618"/>
    </source>
</evidence>
<dbReference type="Proteomes" id="UP001289374">
    <property type="component" value="Unassembled WGS sequence"/>
</dbReference>
<keyword evidence="6" id="KW-0132">Cell division</keyword>
<dbReference type="SMART" id="SM01100">
    <property type="entry name" value="CRAL_TRIO_N"/>
    <property type="match status" value="1"/>
</dbReference>
<dbReference type="GO" id="GO:0008289">
    <property type="term" value="F:lipid binding"/>
    <property type="evidence" value="ECO:0007669"/>
    <property type="project" value="UniProtKB-KW"/>
</dbReference>
<dbReference type="InterPro" id="IPR036273">
    <property type="entry name" value="CRAL/TRIO_N_dom_sf"/>
</dbReference>
<dbReference type="Pfam" id="PF25099">
    <property type="entry name" value="GOLD_PATL1_C"/>
    <property type="match status" value="1"/>
</dbReference>
<feature type="compositionally biased region" description="Basic and acidic residues" evidence="10">
    <location>
        <begin position="62"/>
        <end position="73"/>
    </location>
</feature>
<keyword evidence="4" id="KW-0813">Transport</keyword>
<comment type="caution">
    <text evidence="13">The sequence shown here is derived from an EMBL/GenBank/DDBJ whole genome shotgun (WGS) entry which is preliminary data.</text>
</comment>
<comment type="subcellular location">
    <subcellularLocation>
        <location evidence="2">Cytoplasm</location>
    </subcellularLocation>
    <subcellularLocation>
        <location evidence="1">Membrane</location>
    </subcellularLocation>
</comment>
<dbReference type="Gene3D" id="2.60.120.680">
    <property type="entry name" value="GOLD domain"/>
    <property type="match status" value="1"/>
</dbReference>
<dbReference type="PRINTS" id="PR00180">
    <property type="entry name" value="CRETINALDHBP"/>
</dbReference>
<feature type="compositionally biased region" description="Basic and acidic residues" evidence="10">
    <location>
        <begin position="122"/>
        <end position="145"/>
    </location>
</feature>
<dbReference type="EMBL" id="JACGWL010000010">
    <property type="protein sequence ID" value="KAK4393704.1"/>
    <property type="molecule type" value="Genomic_DNA"/>
</dbReference>
<feature type="compositionally biased region" description="Basic and acidic residues" evidence="10">
    <location>
        <begin position="1"/>
        <end position="11"/>
    </location>
</feature>
<keyword evidence="14" id="KW-1185">Reference proteome</keyword>
<dbReference type="SMART" id="SM00516">
    <property type="entry name" value="SEC14"/>
    <property type="match status" value="1"/>
</dbReference>
<organism evidence="13 14">
    <name type="scientific">Sesamum angolense</name>
    <dbReference type="NCBI Taxonomy" id="2727404"/>
    <lineage>
        <taxon>Eukaryota</taxon>
        <taxon>Viridiplantae</taxon>
        <taxon>Streptophyta</taxon>
        <taxon>Embryophyta</taxon>
        <taxon>Tracheophyta</taxon>
        <taxon>Spermatophyta</taxon>
        <taxon>Magnoliopsida</taxon>
        <taxon>eudicotyledons</taxon>
        <taxon>Gunneridae</taxon>
        <taxon>Pentapetalae</taxon>
        <taxon>asterids</taxon>
        <taxon>lamiids</taxon>
        <taxon>Lamiales</taxon>
        <taxon>Pedaliaceae</taxon>
        <taxon>Sesamum</taxon>
    </lineage>
</organism>
<dbReference type="InterPro" id="IPR001251">
    <property type="entry name" value="CRAL-TRIO_dom"/>
</dbReference>
<dbReference type="PROSITE" id="PS50866">
    <property type="entry name" value="GOLD"/>
    <property type="match status" value="1"/>
</dbReference>
<gene>
    <name evidence="13" type="ORF">Sango_1841200</name>
</gene>
<feature type="region of interest" description="Disordered" evidence="10">
    <location>
        <begin position="34"/>
        <end position="87"/>
    </location>
</feature>
<evidence type="ECO:0000256" key="1">
    <source>
        <dbReference type="ARBA" id="ARBA00004370"/>
    </source>
</evidence>
<dbReference type="GO" id="GO:0005737">
    <property type="term" value="C:cytoplasm"/>
    <property type="evidence" value="ECO:0007669"/>
    <property type="project" value="UniProtKB-SubCell"/>
</dbReference>
<dbReference type="Pfam" id="PF03765">
    <property type="entry name" value="CRAL_TRIO_N"/>
    <property type="match status" value="1"/>
</dbReference>
<dbReference type="InterPro" id="IPR011074">
    <property type="entry name" value="CRAL/TRIO_N_dom"/>
</dbReference>
<dbReference type="InterPro" id="IPR036865">
    <property type="entry name" value="CRAL-TRIO_dom_sf"/>
</dbReference>
<dbReference type="SUPFAM" id="SSF101576">
    <property type="entry name" value="Supernatant protein factor (SPF), C-terminal domain"/>
    <property type="match status" value="1"/>
</dbReference>
<evidence type="ECO:0000256" key="8">
    <source>
        <dbReference type="ARBA" id="ARBA00023136"/>
    </source>
</evidence>
<dbReference type="InterPro" id="IPR056794">
    <property type="entry name" value="PATL1-6_C_GOLD"/>
</dbReference>
<evidence type="ECO:0000259" key="12">
    <source>
        <dbReference type="PROSITE" id="PS50866"/>
    </source>
</evidence>
<dbReference type="InterPro" id="IPR044834">
    <property type="entry name" value="PATL"/>
</dbReference>
<keyword evidence="7" id="KW-0446">Lipid-binding</keyword>
<protein>
    <submittedName>
        <fullName evidence="13">Patellin-3</fullName>
    </submittedName>
</protein>
<comment type="similarity">
    <text evidence="3">Belongs to the patellin family.</text>
</comment>
<feature type="domain" description="GOLD" evidence="12">
    <location>
        <begin position="430"/>
        <end position="531"/>
    </location>
</feature>
<keyword evidence="5" id="KW-0963">Cytoplasm</keyword>
<evidence type="ECO:0000256" key="3">
    <source>
        <dbReference type="ARBA" id="ARBA00007155"/>
    </source>
</evidence>
<evidence type="ECO:0000259" key="11">
    <source>
        <dbReference type="PROSITE" id="PS50191"/>
    </source>
</evidence>
<dbReference type="InterPro" id="IPR036598">
    <property type="entry name" value="GOLD_dom_sf"/>
</dbReference>
<evidence type="ECO:0000256" key="5">
    <source>
        <dbReference type="ARBA" id="ARBA00022490"/>
    </source>
</evidence>
<dbReference type="PANTHER" id="PTHR45932:SF17">
    <property type="entry name" value="CELLULAR RETINALDEHYDE-BINDING_TRIPLE FUNCTION DOMAIN-CONTAINING PROTEIN"/>
    <property type="match status" value="1"/>
</dbReference>
<evidence type="ECO:0000256" key="10">
    <source>
        <dbReference type="SAM" id="MobiDB-lite"/>
    </source>
</evidence>
<evidence type="ECO:0000256" key="7">
    <source>
        <dbReference type="ARBA" id="ARBA00023121"/>
    </source>
</evidence>
<reference evidence="13" key="2">
    <citation type="journal article" date="2024" name="Plant">
        <title>Genomic evolution and insights into agronomic trait innovations of Sesamum species.</title>
        <authorList>
            <person name="Miao H."/>
            <person name="Wang L."/>
            <person name="Qu L."/>
            <person name="Liu H."/>
            <person name="Sun Y."/>
            <person name="Le M."/>
            <person name="Wang Q."/>
            <person name="Wei S."/>
            <person name="Zheng Y."/>
            <person name="Lin W."/>
            <person name="Duan Y."/>
            <person name="Cao H."/>
            <person name="Xiong S."/>
            <person name="Wang X."/>
            <person name="Wei L."/>
            <person name="Li C."/>
            <person name="Ma Q."/>
            <person name="Ju M."/>
            <person name="Zhao R."/>
            <person name="Li G."/>
            <person name="Mu C."/>
            <person name="Tian Q."/>
            <person name="Mei H."/>
            <person name="Zhang T."/>
            <person name="Gao T."/>
            <person name="Zhang H."/>
        </authorList>
    </citation>
    <scope>NUCLEOTIDE SEQUENCE</scope>
    <source>
        <strain evidence="13">K16</strain>
    </source>
</reference>
<dbReference type="Pfam" id="PF00650">
    <property type="entry name" value="CRAL_TRIO"/>
    <property type="match status" value="1"/>
</dbReference>
<reference evidence="13" key="1">
    <citation type="submission" date="2020-06" db="EMBL/GenBank/DDBJ databases">
        <authorList>
            <person name="Li T."/>
            <person name="Hu X."/>
            <person name="Zhang T."/>
            <person name="Song X."/>
            <person name="Zhang H."/>
            <person name="Dai N."/>
            <person name="Sheng W."/>
            <person name="Hou X."/>
            <person name="Wei L."/>
        </authorList>
    </citation>
    <scope>NUCLEOTIDE SEQUENCE</scope>
    <source>
        <strain evidence="13">K16</strain>
        <tissue evidence="13">Leaf</tissue>
    </source>
</reference>
<feature type="domain" description="CRAL-TRIO" evidence="11">
    <location>
        <begin position="251"/>
        <end position="426"/>
    </location>
</feature>
<evidence type="ECO:0000256" key="9">
    <source>
        <dbReference type="ARBA" id="ARBA00023306"/>
    </source>
</evidence>
<dbReference type="AlphaFoldDB" id="A0AAE1WIA8"/>
<dbReference type="PROSITE" id="PS50191">
    <property type="entry name" value="CRAL_TRIO"/>
    <property type="match status" value="1"/>
</dbReference>
<dbReference type="SUPFAM" id="SSF52087">
    <property type="entry name" value="CRAL/TRIO domain"/>
    <property type="match status" value="1"/>
</dbReference>
<dbReference type="Gene3D" id="3.40.525.10">
    <property type="entry name" value="CRAL-TRIO lipid binding domain"/>
    <property type="match status" value="1"/>
</dbReference>
<keyword evidence="9" id="KW-0131">Cell cycle</keyword>
<feature type="region of interest" description="Disordered" evidence="10">
    <location>
        <begin position="1"/>
        <end position="21"/>
    </location>
</feature>
<feature type="region of interest" description="Disordered" evidence="10">
    <location>
        <begin position="111"/>
        <end position="145"/>
    </location>
</feature>
<dbReference type="InterPro" id="IPR009038">
    <property type="entry name" value="GOLD_dom"/>
</dbReference>
<proteinExistence type="inferred from homology"/>
<evidence type="ECO:0000313" key="13">
    <source>
        <dbReference type="EMBL" id="KAK4393704.1"/>
    </source>
</evidence>
<evidence type="ECO:0000256" key="2">
    <source>
        <dbReference type="ARBA" id="ARBA00004496"/>
    </source>
</evidence>
<name>A0AAE1WIA8_9LAMI</name>